<comment type="caution">
    <text evidence="2">The sequence shown here is derived from an EMBL/GenBank/DDBJ whole genome shotgun (WGS) entry which is preliminary data.</text>
</comment>
<dbReference type="Proteomes" id="UP000253594">
    <property type="component" value="Unassembled WGS sequence"/>
</dbReference>
<organism evidence="2 3">
    <name type="scientific">Pseudomonas aeruginosa</name>
    <dbReference type="NCBI Taxonomy" id="287"/>
    <lineage>
        <taxon>Bacteria</taxon>
        <taxon>Pseudomonadati</taxon>
        <taxon>Pseudomonadota</taxon>
        <taxon>Gammaproteobacteria</taxon>
        <taxon>Pseudomonadales</taxon>
        <taxon>Pseudomonadaceae</taxon>
        <taxon>Pseudomonas</taxon>
    </lineage>
</organism>
<dbReference type="AlphaFoldDB" id="A0A367MBX1"/>
<evidence type="ECO:0000313" key="2">
    <source>
        <dbReference type="EMBL" id="RCI75017.1"/>
    </source>
</evidence>
<dbReference type="InterPro" id="IPR010870">
    <property type="entry name" value="Porin_O/P"/>
</dbReference>
<evidence type="ECO:0000313" key="3">
    <source>
        <dbReference type="Proteomes" id="UP000253594"/>
    </source>
</evidence>
<gene>
    <name evidence="2" type="ORF">DT376_09830</name>
</gene>
<feature type="chain" id="PRO_5016611541" evidence="1">
    <location>
        <begin position="25"/>
        <end position="85"/>
    </location>
</feature>
<dbReference type="EMBL" id="QORE01000247">
    <property type="protein sequence ID" value="RCI75017.1"/>
    <property type="molecule type" value="Genomic_DNA"/>
</dbReference>
<dbReference type="Gene3D" id="2.40.160.10">
    <property type="entry name" value="Porin"/>
    <property type="match status" value="1"/>
</dbReference>
<name>A0A367MBX1_PSEAI</name>
<accession>A0A367MBX1</accession>
<feature type="non-terminal residue" evidence="2">
    <location>
        <position position="85"/>
    </location>
</feature>
<proteinExistence type="predicted"/>
<feature type="signal peptide" evidence="1">
    <location>
        <begin position="1"/>
        <end position="24"/>
    </location>
</feature>
<evidence type="ECO:0000256" key="1">
    <source>
        <dbReference type="SAM" id="SignalP"/>
    </source>
</evidence>
<dbReference type="Pfam" id="PF07396">
    <property type="entry name" value="Porin_O_P"/>
    <property type="match status" value="1"/>
</dbReference>
<keyword evidence="1" id="KW-0732">Signal</keyword>
<dbReference type="InterPro" id="IPR023614">
    <property type="entry name" value="Porin_dom_sf"/>
</dbReference>
<protein>
    <submittedName>
        <fullName evidence="2">Porin</fullName>
    </submittedName>
</protein>
<sequence length="85" mass="9056">MIRKHSLGFVASALALAVSAQAFAGTVTTDGADIVIKTKGGLEVATTDKEFSFKLGGRLQADYSRFDGFYTKNGNTADAAYFRRA</sequence>
<reference evidence="2 3" key="1">
    <citation type="submission" date="2018-07" db="EMBL/GenBank/DDBJ databases">
        <title>Mechanisms of high-level aminoglycoside resistance among Gram-negative pathogens in Brazil.</title>
        <authorList>
            <person name="Ballaben A.S."/>
            <person name="Darini A.L.C."/>
            <person name="Doi Y."/>
        </authorList>
    </citation>
    <scope>NUCLEOTIDE SEQUENCE [LARGE SCALE GENOMIC DNA]</scope>
    <source>
        <strain evidence="2 3">B2-305</strain>
    </source>
</reference>